<keyword evidence="3" id="KW-1185">Reference proteome</keyword>
<name>A0ABD1PE61_9LAMI</name>
<dbReference type="EMBL" id="JBFOLK010000014">
    <property type="protein sequence ID" value="KAL2460901.1"/>
    <property type="molecule type" value="Genomic_DNA"/>
</dbReference>
<evidence type="ECO:0000313" key="2">
    <source>
        <dbReference type="EMBL" id="KAL2460901.1"/>
    </source>
</evidence>
<dbReference type="PANTHER" id="PTHR46328:SF38">
    <property type="entry name" value="FAR1 DNA-BINDING DOMAIN PROTEIN"/>
    <property type="match status" value="1"/>
</dbReference>
<feature type="domain" description="FAR1" evidence="1">
    <location>
        <begin position="34"/>
        <end position="84"/>
    </location>
</feature>
<evidence type="ECO:0000259" key="1">
    <source>
        <dbReference type="Pfam" id="PF03101"/>
    </source>
</evidence>
<evidence type="ECO:0000313" key="3">
    <source>
        <dbReference type="Proteomes" id="UP001604336"/>
    </source>
</evidence>
<reference evidence="3" key="1">
    <citation type="submission" date="2024-07" db="EMBL/GenBank/DDBJ databases">
        <title>Two chromosome-level genome assemblies of Korean endemic species Abeliophyllum distichum and Forsythia ovata (Oleaceae).</title>
        <authorList>
            <person name="Jang H."/>
        </authorList>
    </citation>
    <scope>NUCLEOTIDE SEQUENCE [LARGE SCALE GENOMIC DNA]</scope>
</reference>
<accession>A0ABD1PE61</accession>
<gene>
    <name evidence="2" type="ORF">Adt_44321</name>
</gene>
<comment type="caution">
    <text evidence="2">The sequence shown here is derived from an EMBL/GenBank/DDBJ whole genome shotgun (WGS) entry which is preliminary data.</text>
</comment>
<dbReference type="PANTHER" id="PTHR46328">
    <property type="entry name" value="FAR-RED IMPAIRED RESPONSIVE (FAR1) FAMILY PROTEIN-RELATED"/>
    <property type="match status" value="1"/>
</dbReference>
<dbReference type="Proteomes" id="UP001604336">
    <property type="component" value="Unassembled WGS sequence"/>
</dbReference>
<dbReference type="Pfam" id="PF03101">
    <property type="entry name" value="FAR1"/>
    <property type="match status" value="1"/>
</dbReference>
<dbReference type="InterPro" id="IPR004330">
    <property type="entry name" value="FAR1_DNA_bnd_dom"/>
</dbReference>
<protein>
    <submittedName>
        <fullName evidence="2">Protein FAR1-RELATED SEQUENCE 6</fullName>
    </submittedName>
</protein>
<proteinExistence type="predicted"/>
<dbReference type="AlphaFoldDB" id="A0ABD1PE61"/>
<organism evidence="2 3">
    <name type="scientific">Abeliophyllum distichum</name>
    <dbReference type="NCBI Taxonomy" id="126358"/>
    <lineage>
        <taxon>Eukaryota</taxon>
        <taxon>Viridiplantae</taxon>
        <taxon>Streptophyta</taxon>
        <taxon>Embryophyta</taxon>
        <taxon>Tracheophyta</taxon>
        <taxon>Spermatophyta</taxon>
        <taxon>Magnoliopsida</taxon>
        <taxon>eudicotyledons</taxon>
        <taxon>Gunneridae</taxon>
        <taxon>Pentapetalae</taxon>
        <taxon>asterids</taxon>
        <taxon>lamiids</taxon>
        <taxon>Lamiales</taxon>
        <taxon>Oleaceae</taxon>
        <taxon>Forsythieae</taxon>
        <taxon>Abeliophyllum</taxon>
    </lineage>
</organism>
<sequence>MEAESADNVFIPQVTFSRIPKIGQEFESHEEAYNFYNEYAREAGFSARIANSKKNKETGEIYWKLFVCSKEGKTDETYQNTQKFAVVRMTTLKCSMTEEMMELSLPKLEMMELLILKPEMMELSLPKPVVIMMS</sequence>